<dbReference type="KEGG" id="bov:BOV_0770"/>
<organism evidence="1 2">
    <name type="scientific">Brucella ovis (strain ATCC 25840 / 63/290 / NCTC 10512)</name>
    <dbReference type="NCBI Taxonomy" id="444178"/>
    <lineage>
        <taxon>Bacteria</taxon>
        <taxon>Pseudomonadati</taxon>
        <taxon>Pseudomonadota</taxon>
        <taxon>Alphaproteobacteria</taxon>
        <taxon>Hyphomicrobiales</taxon>
        <taxon>Brucellaceae</taxon>
        <taxon>Brucella/Ochrobactrum group</taxon>
        <taxon>Brucella</taxon>
    </lineage>
</organism>
<gene>
    <name evidence="1" type="ordered locus">BOV_0770</name>
</gene>
<dbReference type="Proteomes" id="UP000006383">
    <property type="component" value="Chromosome I"/>
</dbReference>
<reference evidence="2" key="1">
    <citation type="journal article" date="2009" name="PLoS ONE">
        <title>Genome degradation in Brucella ovis corresponds with narrowing of its host range and tissue tropism.</title>
        <authorList>
            <person name="Tsolis R.M."/>
            <person name="Seshadri R."/>
            <person name="Santos R.L."/>
            <person name="Sangari F.J."/>
            <person name="Lobo J.M."/>
            <person name="de Jong M.F."/>
            <person name="Ren Q."/>
            <person name="Myers G."/>
            <person name="Brinkac L.M."/>
            <person name="Nelson W.C."/>
            <person name="Deboy R.T."/>
            <person name="Angiuoli S."/>
            <person name="Khouri H."/>
            <person name="Dimitrov G."/>
            <person name="Robinson J.R."/>
            <person name="Mulligan S."/>
            <person name="Walker R.L."/>
            <person name="Elzer P.E."/>
            <person name="Hassan K.A."/>
            <person name="Paulsen I.T."/>
        </authorList>
    </citation>
    <scope>NUCLEOTIDE SEQUENCE [LARGE SCALE GENOMIC DNA]</scope>
    <source>
        <strain evidence="2">ATCC 25840 / 63/290 / NCTC 10512</strain>
    </source>
</reference>
<dbReference type="EMBL" id="CP000708">
    <property type="protein sequence ID" value="ABQ60357.1"/>
    <property type="molecule type" value="Genomic_DNA"/>
</dbReference>
<dbReference type="HOGENOM" id="CLU_3354986_0_0_5"/>
<keyword evidence="2" id="KW-1185">Reference proteome</keyword>
<dbReference type="AlphaFoldDB" id="A0A0H3ANQ8"/>
<evidence type="ECO:0000313" key="2">
    <source>
        <dbReference type="Proteomes" id="UP000006383"/>
    </source>
</evidence>
<proteinExistence type="predicted"/>
<accession>A0A0H3ANQ8</accession>
<sequence length="36" mass="4015">MQANKKVPLKSGTRKLHIEKISCGKAALKLHFEVLP</sequence>
<protein>
    <submittedName>
        <fullName evidence="1">Uncharacterized protein</fullName>
    </submittedName>
</protein>
<name>A0A0H3ANQ8_BRUO2</name>
<evidence type="ECO:0000313" key="1">
    <source>
        <dbReference type="EMBL" id="ABQ60357.1"/>
    </source>
</evidence>